<sequence length="977" mass="109234">MITALPSSSSLAMNYSNYSNSGAILDTSEFEPRPATPVKSRSSPDKKPICSGFLTPTSSSPFTPTRKFLSRRLSISPSKTLSPSTHCTPSKLILSSSTASPFHHSSLHQQPSNSTPTSHPVSYKPKFRSGSTKPITKPATIPVSSSSKQSSQLPSPSLPSLSPPSSTFSFQSLSSPVPPVLTLSQLQKLTPIRAALTAEALPRQKQLLPGAPNPSTSRILSSRPPLSPSSSSLSLPSIQPNLDHQLLPDEPPIGKARDENVLVSIRMRGKIAQNNTDHHLNQVEKTCWLFDQTQNKICEQPPNQNQSILHTQSNPPEWSFDGVFGPESPNQDVYKKSGARDLILSAMAGYDATIFAYGQTASGKTFTLTGNHHQPGIIPLSVQEIFSYIRIHPEREFLLRVSYLEIYNEQIHDLLVPPTQYSPPPIRIRQQTNGMFFAEPVREELVTSAAQVAALLIRGEKQRHVAGTDWNARSSRSHTVFGIVIESKLTGVAGAVRRSKVCLIDLAGNEKASSEVERRSEGAFINKSLLTLEKVIGALAELSLATNERKKRPQQHIPYRDSKLTQILQPSLSGESRVCVICTMNGSIQAIEESKSTLRFASRVKKVHTRAGVKEILSDKALITRYRQQIVELQNQLMEAMKKVNQTTTNCNHKGGAETKASDAVINEERLRKAAEERARIKKQLQELQSIVLNSKNIDQEEVIKRDTRPVSPVKKSNEFTEALAYNESKEETGRRQDAGKSRKVKKLEEKIDLQAYEIACLKFELSGFKRRLNAFQREPSESQTPEAEEDMMELIEKEVEESERRVAESREVLEDRLSLLAQEVEERKKFGNEVVKMLEASRNKTKRLEMFIINELDRSTRRLSKLERRPVRSKHQLSTSHRHDRRRRSSSVGTSYELHPHEESQREASRFAKMNTTRESKAETDLRPSLDDESQSFEDSDEESDEDGIEALLSIVNELPELESIRMSFGNPIAEA</sequence>
<proteinExistence type="inferred from homology"/>
<evidence type="ECO:0000313" key="10">
    <source>
        <dbReference type="EMBL" id="MBW0504612.1"/>
    </source>
</evidence>
<evidence type="ECO:0000313" key="11">
    <source>
        <dbReference type="Proteomes" id="UP000765509"/>
    </source>
</evidence>
<dbReference type="Proteomes" id="UP000765509">
    <property type="component" value="Unassembled WGS sequence"/>
</dbReference>
<dbReference type="SUPFAM" id="SSF52540">
    <property type="entry name" value="P-loop containing nucleoside triphosphate hydrolases"/>
    <property type="match status" value="1"/>
</dbReference>
<evidence type="ECO:0000256" key="4">
    <source>
        <dbReference type="ARBA" id="ARBA00023175"/>
    </source>
</evidence>
<gene>
    <name evidence="10" type="ORF">O181_044327</name>
</gene>
<dbReference type="GO" id="GO:0005524">
    <property type="term" value="F:ATP binding"/>
    <property type="evidence" value="ECO:0007669"/>
    <property type="project" value="UniProtKB-UniRule"/>
</dbReference>
<dbReference type="GO" id="GO:0007018">
    <property type="term" value="P:microtubule-based movement"/>
    <property type="evidence" value="ECO:0007669"/>
    <property type="project" value="InterPro"/>
</dbReference>
<dbReference type="GO" id="GO:0003777">
    <property type="term" value="F:microtubule motor activity"/>
    <property type="evidence" value="ECO:0007669"/>
    <property type="project" value="InterPro"/>
</dbReference>
<dbReference type="EMBL" id="AVOT02018025">
    <property type="protein sequence ID" value="MBW0504612.1"/>
    <property type="molecule type" value="Genomic_DNA"/>
</dbReference>
<feature type="compositionally biased region" description="Acidic residues" evidence="8">
    <location>
        <begin position="932"/>
        <end position="950"/>
    </location>
</feature>
<dbReference type="PANTHER" id="PTHR47968">
    <property type="entry name" value="CENTROMERE PROTEIN E"/>
    <property type="match status" value="1"/>
</dbReference>
<dbReference type="OrthoDB" id="3176171at2759"/>
<keyword evidence="3 7" id="KW-0175">Coiled coil</keyword>
<organism evidence="10 11">
    <name type="scientific">Austropuccinia psidii MF-1</name>
    <dbReference type="NCBI Taxonomy" id="1389203"/>
    <lineage>
        <taxon>Eukaryota</taxon>
        <taxon>Fungi</taxon>
        <taxon>Dikarya</taxon>
        <taxon>Basidiomycota</taxon>
        <taxon>Pucciniomycotina</taxon>
        <taxon>Pucciniomycetes</taxon>
        <taxon>Pucciniales</taxon>
        <taxon>Sphaerophragmiaceae</taxon>
        <taxon>Austropuccinia</taxon>
    </lineage>
</organism>
<dbReference type="PROSITE" id="PS50067">
    <property type="entry name" value="KINESIN_MOTOR_2"/>
    <property type="match status" value="1"/>
</dbReference>
<evidence type="ECO:0000256" key="5">
    <source>
        <dbReference type="PROSITE-ProRule" id="PRU00283"/>
    </source>
</evidence>
<keyword evidence="1 5" id="KW-0547">Nucleotide-binding</keyword>
<dbReference type="Gene3D" id="3.40.850.10">
    <property type="entry name" value="Kinesin motor domain"/>
    <property type="match status" value="1"/>
</dbReference>
<feature type="domain" description="Kinesin motor" evidence="9">
    <location>
        <begin position="260"/>
        <end position="607"/>
    </location>
</feature>
<feature type="compositionally biased region" description="Basic residues" evidence="8">
    <location>
        <begin position="872"/>
        <end position="890"/>
    </location>
</feature>
<dbReference type="InterPro" id="IPR027417">
    <property type="entry name" value="P-loop_NTPase"/>
</dbReference>
<feature type="compositionally biased region" description="Polar residues" evidence="8">
    <location>
        <begin position="107"/>
        <end position="120"/>
    </location>
</feature>
<dbReference type="PRINTS" id="PR00380">
    <property type="entry name" value="KINESINHEAVY"/>
</dbReference>
<evidence type="ECO:0000256" key="8">
    <source>
        <dbReference type="SAM" id="MobiDB-lite"/>
    </source>
</evidence>
<evidence type="ECO:0000256" key="3">
    <source>
        <dbReference type="ARBA" id="ARBA00023054"/>
    </source>
</evidence>
<evidence type="ECO:0000259" key="9">
    <source>
        <dbReference type="PROSITE" id="PS50067"/>
    </source>
</evidence>
<name>A0A9Q3HHN3_9BASI</name>
<accession>A0A9Q3HHN3</accession>
<keyword evidence="11" id="KW-1185">Reference proteome</keyword>
<evidence type="ECO:0000256" key="7">
    <source>
        <dbReference type="SAM" id="Coils"/>
    </source>
</evidence>
<keyword evidence="6" id="KW-0493">Microtubule</keyword>
<dbReference type="FunFam" id="3.40.850.10:FF:000248">
    <property type="entry name" value="Kinesin-like protein"/>
    <property type="match status" value="1"/>
</dbReference>
<protein>
    <recommendedName>
        <fullName evidence="6">Kinesin-like protein</fullName>
    </recommendedName>
</protein>
<feature type="region of interest" description="Disordered" evidence="8">
    <location>
        <begin position="865"/>
        <end position="950"/>
    </location>
</feature>
<dbReference type="GO" id="GO:0005874">
    <property type="term" value="C:microtubule"/>
    <property type="evidence" value="ECO:0007669"/>
    <property type="project" value="UniProtKB-KW"/>
</dbReference>
<evidence type="ECO:0000256" key="2">
    <source>
        <dbReference type="ARBA" id="ARBA00022840"/>
    </source>
</evidence>
<dbReference type="InterPro" id="IPR027640">
    <property type="entry name" value="Kinesin-like_fam"/>
</dbReference>
<comment type="similarity">
    <text evidence="5 6">Belongs to the TRAFAC class myosin-kinesin ATPase superfamily. Kinesin family.</text>
</comment>
<feature type="region of interest" description="Disordered" evidence="8">
    <location>
        <begin position="203"/>
        <end position="242"/>
    </location>
</feature>
<evidence type="ECO:0000256" key="1">
    <source>
        <dbReference type="ARBA" id="ARBA00022741"/>
    </source>
</evidence>
<reference evidence="10" key="1">
    <citation type="submission" date="2021-03" db="EMBL/GenBank/DDBJ databases">
        <title>Draft genome sequence of rust myrtle Austropuccinia psidii MF-1, a brazilian biotype.</title>
        <authorList>
            <person name="Quecine M.C."/>
            <person name="Pachon D.M.R."/>
            <person name="Bonatelli M.L."/>
            <person name="Correr F.H."/>
            <person name="Franceschini L.M."/>
            <person name="Leite T.F."/>
            <person name="Margarido G.R.A."/>
            <person name="Almeida C.A."/>
            <person name="Ferrarezi J.A."/>
            <person name="Labate C.A."/>
        </authorList>
    </citation>
    <scope>NUCLEOTIDE SEQUENCE</scope>
    <source>
        <strain evidence="10">MF-1</strain>
    </source>
</reference>
<dbReference type="AlphaFoldDB" id="A0A9Q3HHN3"/>
<dbReference type="InterPro" id="IPR001752">
    <property type="entry name" value="Kinesin_motor_dom"/>
</dbReference>
<comment type="caution">
    <text evidence="10">The sequence shown here is derived from an EMBL/GenBank/DDBJ whole genome shotgun (WGS) entry which is preliminary data.</text>
</comment>
<feature type="binding site" evidence="5">
    <location>
        <begin position="358"/>
        <end position="365"/>
    </location>
    <ligand>
        <name>ATP</name>
        <dbReference type="ChEBI" id="CHEBI:30616"/>
    </ligand>
</feature>
<keyword evidence="4 5" id="KW-0505">Motor protein</keyword>
<feature type="compositionally biased region" description="Low complexity" evidence="8">
    <location>
        <begin position="214"/>
        <end position="238"/>
    </location>
</feature>
<dbReference type="GO" id="GO:0008017">
    <property type="term" value="F:microtubule binding"/>
    <property type="evidence" value="ECO:0007669"/>
    <property type="project" value="InterPro"/>
</dbReference>
<keyword evidence="2 5" id="KW-0067">ATP-binding</keyword>
<dbReference type="Pfam" id="PF00225">
    <property type="entry name" value="Kinesin"/>
    <property type="match status" value="1"/>
</dbReference>
<dbReference type="SMART" id="SM00129">
    <property type="entry name" value="KISc"/>
    <property type="match status" value="1"/>
</dbReference>
<evidence type="ECO:0000256" key="6">
    <source>
        <dbReference type="RuleBase" id="RU000394"/>
    </source>
</evidence>
<dbReference type="PROSITE" id="PS00411">
    <property type="entry name" value="KINESIN_MOTOR_1"/>
    <property type="match status" value="1"/>
</dbReference>
<feature type="compositionally biased region" description="Low complexity" evidence="8">
    <location>
        <begin position="55"/>
        <end position="65"/>
    </location>
</feature>
<dbReference type="PANTHER" id="PTHR47968:SF75">
    <property type="entry name" value="CENTROMERE-ASSOCIATED PROTEIN E"/>
    <property type="match status" value="1"/>
</dbReference>
<dbReference type="InterPro" id="IPR036961">
    <property type="entry name" value="Kinesin_motor_dom_sf"/>
</dbReference>
<dbReference type="InterPro" id="IPR019821">
    <property type="entry name" value="Kinesin_motor_CS"/>
</dbReference>
<feature type="region of interest" description="Disordered" evidence="8">
    <location>
        <begin position="23"/>
        <end position="65"/>
    </location>
</feature>
<feature type="region of interest" description="Disordered" evidence="8">
    <location>
        <begin position="98"/>
        <end position="169"/>
    </location>
</feature>
<feature type="compositionally biased region" description="Basic and acidic residues" evidence="8">
    <location>
        <begin position="899"/>
        <end position="931"/>
    </location>
</feature>
<feature type="coiled-coil region" evidence="7">
    <location>
        <begin position="623"/>
        <end position="691"/>
    </location>
</feature>
<feature type="compositionally biased region" description="Low complexity" evidence="8">
    <location>
        <begin position="144"/>
        <end position="169"/>
    </location>
</feature>